<dbReference type="PROSITE" id="PS50943">
    <property type="entry name" value="HTH_CROC1"/>
    <property type="match status" value="1"/>
</dbReference>
<feature type="compositionally biased region" description="Basic and acidic residues" evidence="1">
    <location>
        <begin position="58"/>
        <end position="75"/>
    </location>
</feature>
<evidence type="ECO:0000313" key="3">
    <source>
        <dbReference type="EMBL" id="GAA2155667.1"/>
    </source>
</evidence>
<evidence type="ECO:0000313" key="4">
    <source>
        <dbReference type="Proteomes" id="UP001422759"/>
    </source>
</evidence>
<comment type="caution">
    <text evidence="3">The sequence shown here is derived from an EMBL/GenBank/DDBJ whole genome shotgun (WGS) entry which is preliminary data.</text>
</comment>
<proteinExistence type="predicted"/>
<dbReference type="InterPro" id="IPR010982">
    <property type="entry name" value="Lambda_DNA-bd_dom_sf"/>
</dbReference>
<dbReference type="SMART" id="SM00530">
    <property type="entry name" value="HTH_XRE"/>
    <property type="match status" value="1"/>
</dbReference>
<feature type="domain" description="HTH cro/C1-type" evidence="2">
    <location>
        <begin position="126"/>
        <end position="164"/>
    </location>
</feature>
<dbReference type="Gene3D" id="1.10.260.40">
    <property type="entry name" value="lambda repressor-like DNA-binding domains"/>
    <property type="match status" value="1"/>
</dbReference>
<accession>A0ABN3A8C7</accession>
<dbReference type="Pfam" id="PF13560">
    <property type="entry name" value="HTH_31"/>
    <property type="match status" value="1"/>
</dbReference>
<dbReference type="SUPFAM" id="SSF47413">
    <property type="entry name" value="lambda repressor-like DNA-binding domains"/>
    <property type="match status" value="1"/>
</dbReference>
<dbReference type="RefSeq" id="WP_344468743.1">
    <property type="nucleotide sequence ID" value="NZ_BAAANT010000047.1"/>
</dbReference>
<sequence>MARRIQVSPSTLCDATSPARTALPTAYAVRSFVAACLPNRAPDNTEAKAWLATYHRLRAQEEDRHPRPRPQDDRGPGTTAPDAPAPAAEVPPGTRATRSWPMMDGIPPERAAFVTALQQALAGTELSQRQLASQSNCSPGTLSRYLRGSRLPTLWNLEDLLAVLFSAGADRRLLRKLPDLHLNADRSTGDKRLLAHLYRENCVLRDELARARSPRSTAA</sequence>
<dbReference type="EMBL" id="BAAANT010000047">
    <property type="protein sequence ID" value="GAA2155667.1"/>
    <property type="molecule type" value="Genomic_DNA"/>
</dbReference>
<evidence type="ECO:0000259" key="2">
    <source>
        <dbReference type="PROSITE" id="PS50943"/>
    </source>
</evidence>
<evidence type="ECO:0000256" key="1">
    <source>
        <dbReference type="SAM" id="MobiDB-lite"/>
    </source>
</evidence>
<organism evidence="3 4">
    <name type="scientific">Kitasatospora kazusensis</name>
    <dbReference type="NCBI Taxonomy" id="407974"/>
    <lineage>
        <taxon>Bacteria</taxon>
        <taxon>Bacillati</taxon>
        <taxon>Actinomycetota</taxon>
        <taxon>Actinomycetes</taxon>
        <taxon>Kitasatosporales</taxon>
        <taxon>Streptomycetaceae</taxon>
        <taxon>Kitasatospora</taxon>
    </lineage>
</organism>
<reference evidence="3 4" key="1">
    <citation type="journal article" date="2019" name="Int. J. Syst. Evol. Microbiol.">
        <title>The Global Catalogue of Microorganisms (GCM) 10K type strain sequencing project: providing services to taxonomists for standard genome sequencing and annotation.</title>
        <authorList>
            <consortium name="The Broad Institute Genomics Platform"/>
            <consortium name="The Broad Institute Genome Sequencing Center for Infectious Disease"/>
            <person name="Wu L."/>
            <person name="Ma J."/>
        </authorList>
    </citation>
    <scope>NUCLEOTIDE SEQUENCE [LARGE SCALE GENOMIC DNA]</scope>
    <source>
        <strain evidence="3 4">JCM 14560</strain>
    </source>
</reference>
<feature type="compositionally biased region" description="Low complexity" evidence="1">
    <location>
        <begin position="76"/>
        <end position="94"/>
    </location>
</feature>
<dbReference type="CDD" id="cd00093">
    <property type="entry name" value="HTH_XRE"/>
    <property type="match status" value="1"/>
</dbReference>
<name>A0ABN3A8C7_9ACTN</name>
<keyword evidence="4" id="KW-1185">Reference proteome</keyword>
<feature type="region of interest" description="Disordered" evidence="1">
    <location>
        <begin position="58"/>
        <end position="100"/>
    </location>
</feature>
<gene>
    <name evidence="3" type="ORF">GCM10009760_55790</name>
</gene>
<dbReference type="InterPro" id="IPR001387">
    <property type="entry name" value="Cro/C1-type_HTH"/>
</dbReference>
<dbReference type="Proteomes" id="UP001422759">
    <property type="component" value="Unassembled WGS sequence"/>
</dbReference>
<protein>
    <recommendedName>
        <fullName evidence="2">HTH cro/C1-type domain-containing protein</fullName>
    </recommendedName>
</protein>